<dbReference type="GO" id="GO:0003725">
    <property type="term" value="F:double-stranded RNA binding"/>
    <property type="evidence" value="ECO:0007669"/>
    <property type="project" value="InterPro"/>
</dbReference>
<dbReference type="PROSITE" id="PS51163">
    <property type="entry name" value="YRDC"/>
    <property type="match status" value="1"/>
</dbReference>
<organism evidence="2 3">
    <name type="scientific">Puia dinghuensis</name>
    <dbReference type="NCBI Taxonomy" id="1792502"/>
    <lineage>
        <taxon>Bacteria</taxon>
        <taxon>Pseudomonadati</taxon>
        <taxon>Bacteroidota</taxon>
        <taxon>Chitinophagia</taxon>
        <taxon>Chitinophagales</taxon>
        <taxon>Chitinophagaceae</taxon>
        <taxon>Puia</taxon>
    </lineage>
</organism>
<dbReference type="Gene3D" id="3.90.870.10">
    <property type="entry name" value="DHBP synthase"/>
    <property type="match status" value="1"/>
</dbReference>
<keyword evidence="3" id="KW-1185">Reference proteome</keyword>
<dbReference type="InterPro" id="IPR052532">
    <property type="entry name" value="SUA5_domain"/>
</dbReference>
<dbReference type="EMBL" id="BMJC01000004">
    <property type="protein sequence ID" value="GGB09946.1"/>
    <property type="molecule type" value="Genomic_DNA"/>
</dbReference>
<evidence type="ECO:0000313" key="3">
    <source>
        <dbReference type="Proteomes" id="UP000607559"/>
    </source>
</evidence>
<dbReference type="NCBIfam" id="TIGR00057">
    <property type="entry name" value="L-threonylcarbamoyladenylate synthase"/>
    <property type="match status" value="1"/>
</dbReference>
<dbReference type="AlphaFoldDB" id="A0A8J2XSK5"/>
<feature type="domain" description="YrdC-like" evidence="1">
    <location>
        <begin position="1"/>
        <end position="182"/>
    </location>
</feature>
<proteinExistence type="predicted"/>
<accession>A0A8J2XSK5</accession>
<evidence type="ECO:0000259" key="1">
    <source>
        <dbReference type="PROSITE" id="PS51163"/>
    </source>
</evidence>
<dbReference type="InterPro" id="IPR017945">
    <property type="entry name" value="DHBP_synth_RibB-like_a/b_dom"/>
</dbReference>
<dbReference type="PANTHER" id="PTHR42828:SF3">
    <property type="entry name" value="THREONYLCARBAMOYL-AMP SYNTHASE"/>
    <property type="match status" value="1"/>
</dbReference>
<gene>
    <name evidence="2" type="ORF">GCM10011511_36860</name>
</gene>
<reference evidence="2" key="2">
    <citation type="submission" date="2020-09" db="EMBL/GenBank/DDBJ databases">
        <authorList>
            <person name="Sun Q."/>
            <person name="Zhou Y."/>
        </authorList>
    </citation>
    <scope>NUCLEOTIDE SEQUENCE</scope>
    <source>
        <strain evidence="2">CGMCC 1.15448</strain>
    </source>
</reference>
<evidence type="ECO:0000313" key="2">
    <source>
        <dbReference type="EMBL" id="GGB09946.1"/>
    </source>
</evidence>
<dbReference type="SUPFAM" id="SSF55821">
    <property type="entry name" value="YrdC/RibB"/>
    <property type="match status" value="1"/>
</dbReference>
<comment type="caution">
    <text evidence="2">The sequence shown here is derived from an EMBL/GenBank/DDBJ whole genome shotgun (WGS) entry which is preliminary data.</text>
</comment>
<dbReference type="Pfam" id="PF01300">
    <property type="entry name" value="Sua5_yciO_yrdC"/>
    <property type="match status" value="1"/>
</dbReference>
<dbReference type="Proteomes" id="UP000607559">
    <property type="component" value="Unassembled WGS sequence"/>
</dbReference>
<sequence>MVIECLLDGGVIIYPTDTIYGLGCDIFHHKAVERICRIKQVDPAKAQLSFICYDLSDLSNYTKSISTPLYRLLKTYLPGPYTFILPASKLVPKILKSRKDTIGLRIPDNTIARALLKELQHPILSSSLPGEMVEEYTDPEMIQEKFGNQVDIIIDGGIGGMIPSTIVDCTGDEPMLIRKGLGEWAEAAS</sequence>
<dbReference type="InterPro" id="IPR006070">
    <property type="entry name" value="Sua5-like_dom"/>
</dbReference>
<protein>
    <submittedName>
        <fullName evidence="2">Threonylcarbamoyl-AMP synthase</fullName>
    </submittedName>
</protein>
<reference evidence="2" key="1">
    <citation type="journal article" date="2014" name="Int. J. Syst. Evol. Microbiol.">
        <title>Complete genome sequence of Corynebacterium casei LMG S-19264T (=DSM 44701T), isolated from a smear-ripened cheese.</title>
        <authorList>
            <consortium name="US DOE Joint Genome Institute (JGI-PGF)"/>
            <person name="Walter F."/>
            <person name="Albersmeier A."/>
            <person name="Kalinowski J."/>
            <person name="Ruckert C."/>
        </authorList>
    </citation>
    <scope>NUCLEOTIDE SEQUENCE</scope>
    <source>
        <strain evidence="2">CGMCC 1.15448</strain>
    </source>
</reference>
<dbReference type="PANTHER" id="PTHR42828">
    <property type="entry name" value="DHBP SYNTHASE RIBB-LIKE ALPHA/BETA DOMAIN-CONTAINING PROTEIN"/>
    <property type="match status" value="1"/>
</dbReference>
<name>A0A8J2XSK5_9BACT</name>